<feature type="transmembrane region" description="Helical" evidence="1">
    <location>
        <begin position="132"/>
        <end position="154"/>
    </location>
</feature>
<dbReference type="Proteomes" id="UP000000925">
    <property type="component" value="Chromosome"/>
</dbReference>
<protein>
    <recommendedName>
        <fullName evidence="2">GYF domain-containing protein</fullName>
    </recommendedName>
</protein>
<dbReference type="Pfam" id="PF14237">
    <property type="entry name" value="GYF_2"/>
    <property type="match status" value="1"/>
</dbReference>
<dbReference type="KEGG" id="caa:Caka_1222"/>
<dbReference type="eggNOG" id="COG5523">
    <property type="taxonomic scope" value="Bacteria"/>
</dbReference>
<name>D5EIH6_CORAD</name>
<dbReference type="OrthoDB" id="197060at2"/>
<evidence type="ECO:0000256" key="1">
    <source>
        <dbReference type="SAM" id="Phobius"/>
    </source>
</evidence>
<dbReference type="InterPro" id="IPR025640">
    <property type="entry name" value="GYF_2"/>
</dbReference>
<dbReference type="EMBL" id="CP001998">
    <property type="protein sequence ID" value="ADE54242.1"/>
    <property type="molecule type" value="Genomic_DNA"/>
</dbReference>
<dbReference type="STRING" id="583355.Caka_1222"/>
<dbReference type="AlphaFoldDB" id="D5EIH6"/>
<sequence length="277" mass="30100">MKWFYVREGQQAGPVEESELRSLIDSGTLAEQTPVWRQGMTDWKPFDEVLGRSKRALAPPLREGHLIACPSCGVGVTQSELIPAGDQPICPNCRDRYLQCLQEGVSADFSNDCAVIRQQHIKHEASIRSVGLLYYIGALFMLLVAVGMLIGFGASFGGSQGDASTFLLIAGLAYLLFGTAAVIIGRGLRRLRRSIRVPVTILSCLGLLSIPIGTVINAYILYLLHSEKGKTVFSDEYADIVTATPEIKYRTSALVWILLAIVLLILLAAIVIPVVGV</sequence>
<gene>
    <name evidence="3" type="ordered locus">Caka_1222</name>
</gene>
<organism evidence="3 4">
    <name type="scientific">Coraliomargarita akajimensis (strain DSM 45221 / IAM 15411 / JCM 23193 / KCTC 12865 / 04OKA010-24)</name>
    <dbReference type="NCBI Taxonomy" id="583355"/>
    <lineage>
        <taxon>Bacteria</taxon>
        <taxon>Pseudomonadati</taxon>
        <taxon>Verrucomicrobiota</taxon>
        <taxon>Opitutia</taxon>
        <taxon>Puniceicoccales</taxon>
        <taxon>Coraliomargaritaceae</taxon>
        <taxon>Coraliomargarita</taxon>
    </lineage>
</organism>
<evidence type="ECO:0000259" key="2">
    <source>
        <dbReference type="Pfam" id="PF14237"/>
    </source>
</evidence>
<feature type="transmembrane region" description="Helical" evidence="1">
    <location>
        <begin position="253"/>
        <end position="275"/>
    </location>
</feature>
<dbReference type="RefSeq" id="WP_013042964.1">
    <property type="nucleotide sequence ID" value="NC_014008.1"/>
</dbReference>
<evidence type="ECO:0000313" key="3">
    <source>
        <dbReference type="EMBL" id="ADE54242.1"/>
    </source>
</evidence>
<evidence type="ECO:0000313" key="4">
    <source>
        <dbReference type="Proteomes" id="UP000000925"/>
    </source>
</evidence>
<accession>D5EIH6</accession>
<keyword evidence="1" id="KW-0812">Transmembrane</keyword>
<keyword evidence="1" id="KW-0472">Membrane</keyword>
<keyword evidence="1" id="KW-1133">Transmembrane helix</keyword>
<feature type="domain" description="GYF" evidence="2">
    <location>
        <begin position="3"/>
        <end position="49"/>
    </location>
</feature>
<reference evidence="3 4" key="1">
    <citation type="journal article" date="2010" name="Stand. Genomic Sci.">
        <title>Complete genome sequence of Coraliomargarita akajimensis type strain (04OKA010-24).</title>
        <authorList>
            <person name="Mavromatis K."/>
            <person name="Abt B."/>
            <person name="Brambilla E."/>
            <person name="Lapidus A."/>
            <person name="Copeland A."/>
            <person name="Deshpande S."/>
            <person name="Nolan M."/>
            <person name="Lucas S."/>
            <person name="Tice H."/>
            <person name="Cheng J.F."/>
            <person name="Han C."/>
            <person name="Detter J.C."/>
            <person name="Woyke T."/>
            <person name="Goodwin L."/>
            <person name="Pitluck S."/>
            <person name="Held B."/>
            <person name="Brettin T."/>
            <person name="Tapia R."/>
            <person name="Ivanova N."/>
            <person name="Mikhailova N."/>
            <person name="Pati A."/>
            <person name="Liolios K."/>
            <person name="Chen A."/>
            <person name="Palaniappan K."/>
            <person name="Land M."/>
            <person name="Hauser L."/>
            <person name="Chang Y.J."/>
            <person name="Jeffries C.D."/>
            <person name="Rohde M."/>
            <person name="Goker M."/>
            <person name="Bristow J."/>
            <person name="Eisen J.A."/>
            <person name="Markowitz V."/>
            <person name="Hugenholtz P."/>
            <person name="Klenk H.P."/>
            <person name="Kyrpides N.C."/>
        </authorList>
    </citation>
    <scope>NUCLEOTIDE SEQUENCE [LARGE SCALE GENOMIC DNA]</scope>
    <source>
        <strain evidence="4">DSM 45221 / IAM 15411 / JCM 23193 / KCTC 12865</strain>
    </source>
</reference>
<keyword evidence="4" id="KW-1185">Reference proteome</keyword>
<dbReference type="HOGENOM" id="CLU_1003674_0_0_0"/>
<proteinExistence type="predicted"/>
<feature type="transmembrane region" description="Helical" evidence="1">
    <location>
        <begin position="197"/>
        <end position="224"/>
    </location>
</feature>
<feature type="transmembrane region" description="Helical" evidence="1">
    <location>
        <begin position="166"/>
        <end position="185"/>
    </location>
</feature>